<keyword evidence="4" id="KW-0804">Transcription</keyword>
<name>A0ABT6M1S3_9ACTN</name>
<comment type="similarity">
    <text evidence="1">Belongs to the BlaI transcriptional regulatory family.</text>
</comment>
<keyword evidence="2" id="KW-0805">Transcription regulation</keyword>
<evidence type="ECO:0000256" key="1">
    <source>
        <dbReference type="ARBA" id="ARBA00011046"/>
    </source>
</evidence>
<gene>
    <name evidence="5" type="ORF">M2283_009854</name>
</gene>
<dbReference type="EMBL" id="JARXVH010000035">
    <property type="protein sequence ID" value="MDH6222503.1"/>
    <property type="molecule type" value="Genomic_DNA"/>
</dbReference>
<dbReference type="InterPro" id="IPR036388">
    <property type="entry name" value="WH-like_DNA-bd_sf"/>
</dbReference>
<dbReference type="Pfam" id="PF03965">
    <property type="entry name" value="Penicillinase_R"/>
    <property type="match status" value="1"/>
</dbReference>
<proteinExistence type="inferred from homology"/>
<dbReference type="Proteomes" id="UP001160499">
    <property type="component" value="Unassembled WGS sequence"/>
</dbReference>
<dbReference type="Gene3D" id="1.10.10.10">
    <property type="entry name" value="Winged helix-like DNA-binding domain superfamily/Winged helix DNA-binding domain"/>
    <property type="match status" value="1"/>
</dbReference>
<organism evidence="5 6">
    <name type="scientific">Streptomyces pseudovenezuelae</name>
    <dbReference type="NCBI Taxonomy" id="67350"/>
    <lineage>
        <taxon>Bacteria</taxon>
        <taxon>Bacillati</taxon>
        <taxon>Actinomycetota</taxon>
        <taxon>Actinomycetes</taxon>
        <taxon>Kitasatosporales</taxon>
        <taxon>Streptomycetaceae</taxon>
        <taxon>Streptomyces</taxon>
        <taxon>Streptomyces aurantiacus group</taxon>
    </lineage>
</organism>
<comment type="caution">
    <text evidence="5">The sequence shown here is derived from an EMBL/GenBank/DDBJ whole genome shotgun (WGS) entry which is preliminary data.</text>
</comment>
<dbReference type="SUPFAM" id="SSF46785">
    <property type="entry name" value="Winged helix' DNA-binding domain"/>
    <property type="match status" value="1"/>
</dbReference>
<keyword evidence="3" id="KW-0238">DNA-binding</keyword>
<protein>
    <submittedName>
        <fullName evidence="5">Transcriptional regulator</fullName>
    </submittedName>
</protein>
<evidence type="ECO:0000256" key="2">
    <source>
        <dbReference type="ARBA" id="ARBA00023015"/>
    </source>
</evidence>
<dbReference type="InterPro" id="IPR036390">
    <property type="entry name" value="WH_DNA-bd_sf"/>
</dbReference>
<evidence type="ECO:0000313" key="5">
    <source>
        <dbReference type="EMBL" id="MDH6222503.1"/>
    </source>
</evidence>
<accession>A0ABT6M1S3</accession>
<keyword evidence="6" id="KW-1185">Reference proteome</keyword>
<dbReference type="InterPro" id="IPR005650">
    <property type="entry name" value="BlaI_family"/>
</dbReference>
<reference evidence="5 6" key="1">
    <citation type="submission" date="2023-04" db="EMBL/GenBank/DDBJ databases">
        <title>Forest soil microbial communities from Buena Vista Peninsula, Colon Province, Panama.</title>
        <authorList>
            <person name="Bouskill N."/>
        </authorList>
    </citation>
    <scope>NUCLEOTIDE SEQUENCE [LARGE SCALE GENOMIC DNA]</scope>
    <source>
        <strain evidence="5 6">GGS1</strain>
    </source>
</reference>
<evidence type="ECO:0000256" key="3">
    <source>
        <dbReference type="ARBA" id="ARBA00023125"/>
    </source>
</evidence>
<sequence length="121" mass="13354">MGTSLQIRVLNLLSAAGRPLHGREVQEQLNTEREDRLAYTTVLTVLTRLVNNGAAARQRNGRQYVYRATCRDEVGLAVRKVFTSFGPDAVAHFVDQAYADPALRAQLRLAVDGSALLRESS</sequence>
<evidence type="ECO:0000313" key="6">
    <source>
        <dbReference type="Proteomes" id="UP001160499"/>
    </source>
</evidence>
<evidence type="ECO:0000256" key="4">
    <source>
        <dbReference type="ARBA" id="ARBA00023163"/>
    </source>
</evidence>